<evidence type="ECO:0000313" key="2">
    <source>
        <dbReference type="EMBL" id="QHT32731.1"/>
    </source>
</evidence>
<dbReference type="AlphaFoldDB" id="A0A6C0EVL1"/>
<feature type="compositionally biased region" description="Basic residues" evidence="1">
    <location>
        <begin position="78"/>
        <end position="120"/>
    </location>
</feature>
<sequence length="178" mass="20113">MSNYLFKPSAQTLPYANVDGAYVNKFNTNWSGSFSSNESPARFGLPEPVNKDQAAIPYIKGMGMKGGSKRHSSYKKKSMRKYKKMARRSTKSRRIKRSVKARRTRRSVKARRSSRSRRGGTYHQWGSNIPNTPSYSTGGVLAAKDSALANPIPQHKLSNCTNCVDNYNFNTNKGFQFW</sequence>
<evidence type="ECO:0000256" key="1">
    <source>
        <dbReference type="SAM" id="MobiDB-lite"/>
    </source>
</evidence>
<name>A0A6C0EVL1_9ZZZZ</name>
<reference evidence="2" key="1">
    <citation type="journal article" date="2020" name="Nature">
        <title>Giant virus diversity and host interactions through global metagenomics.</title>
        <authorList>
            <person name="Schulz F."/>
            <person name="Roux S."/>
            <person name="Paez-Espino D."/>
            <person name="Jungbluth S."/>
            <person name="Walsh D.A."/>
            <person name="Denef V.J."/>
            <person name="McMahon K.D."/>
            <person name="Konstantinidis K.T."/>
            <person name="Eloe-Fadrosh E.A."/>
            <person name="Kyrpides N.C."/>
            <person name="Woyke T."/>
        </authorList>
    </citation>
    <scope>NUCLEOTIDE SEQUENCE</scope>
    <source>
        <strain evidence="2">GVMAG-M-3300009161-30</strain>
    </source>
</reference>
<feature type="region of interest" description="Disordered" evidence="1">
    <location>
        <begin position="78"/>
        <end position="130"/>
    </location>
</feature>
<proteinExistence type="predicted"/>
<dbReference type="EMBL" id="MN738947">
    <property type="protein sequence ID" value="QHT32731.1"/>
    <property type="molecule type" value="Genomic_DNA"/>
</dbReference>
<organism evidence="2">
    <name type="scientific">viral metagenome</name>
    <dbReference type="NCBI Taxonomy" id="1070528"/>
    <lineage>
        <taxon>unclassified sequences</taxon>
        <taxon>metagenomes</taxon>
        <taxon>organismal metagenomes</taxon>
    </lineage>
</organism>
<protein>
    <submittedName>
        <fullName evidence="2">Uncharacterized protein</fullName>
    </submittedName>
</protein>
<accession>A0A6C0EVL1</accession>